<feature type="compositionally biased region" description="Acidic residues" evidence="1">
    <location>
        <begin position="461"/>
        <end position="493"/>
    </location>
</feature>
<name>A0A9P7G3R2_9AGAR</name>
<gene>
    <name evidence="2" type="ORF">DXG03_001640</name>
</gene>
<accession>A0A9P7G3R2</accession>
<reference evidence="2" key="2">
    <citation type="submission" date="2021-10" db="EMBL/GenBank/DDBJ databases">
        <title>Phylogenomics reveals ancestral predisposition of the termite-cultivated fungus Termitomyces towards a domesticated lifestyle.</title>
        <authorList>
            <person name="Auxier B."/>
            <person name="Grum-Grzhimaylo A."/>
            <person name="Cardenas M.E."/>
            <person name="Lodge J.D."/>
            <person name="Laessoe T."/>
            <person name="Pedersen O."/>
            <person name="Smith M.E."/>
            <person name="Kuyper T.W."/>
            <person name="Franco-Molano E.A."/>
            <person name="Baroni T.J."/>
            <person name="Aanen D.K."/>
        </authorList>
    </citation>
    <scope>NUCLEOTIDE SEQUENCE</scope>
    <source>
        <strain evidence="2">AP01</strain>
        <tissue evidence="2">Mycelium</tissue>
    </source>
</reference>
<dbReference type="InterPro" id="IPR032675">
    <property type="entry name" value="LRR_dom_sf"/>
</dbReference>
<evidence type="ECO:0008006" key="4">
    <source>
        <dbReference type="Google" id="ProtNLM"/>
    </source>
</evidence>
<feature type="region of interest" description="Disordered" evidence="1">
    <location>
        <begin position="457"/>
        <end position="505"/>
    </location>
</feature>
<protein>
    <recommendedName>
        <fullName evidence="4">F-box domain-containing protein</fullName>
    </recommendedName>
</protein>
<dbReference type="Gene3D" id="3.80.10.10">
    <property type="entry name" value="Ribonuclease Inhibitor"/>
    <property type="match status" value="1"/>
</dbReference>
<sequence>MDLPREIWAQIFDLAADEDVIFQYGLPTMHSQSLWHKNLRGKWEVRRPTDAMNAIQFNSYATKKAIISTCKSWHEIGAELLFRCLFFHEPRNLLSLCETLESSSSTASTISSSLGWWTKRIHVCRYNRSTTMKNLDQALISIVKHCPNLGIFIVDVPMGDTFGPVADTLATYALKSLRTVHWNVSCELLPKVIWALDYLPSVMCAHIDFESKHEDEDSESVPLGSAGGLQICLPYLQQLTLSGFFGQFLEEATEWSLPSLRCVSFDCRNHRTDQPDALGFLAPHGSKLTFLDLNCIPPLDVPSILALCPELTTFSFNADWRLQPPGAEVPIPGSLAVAYAIDHLMSVIVNEPHLNITTIGLHGLLYAFDVGYAARVAKEDQLPSHIIRRSNDLNVAALNLVNFPKLKTVRTLSRAMLADLNEANGPSEDEGMQRYDAWWAMLMEAGIRLEDCTGALLGTLPDDEEDDLEEDGDDDSDEDEESDEEEEEGEELDIPPLPQVGGPALAELRQLLAECRAMEATREPLMFTSMFADMPGMPPLPPLTD</sequence>
<dbReference type="OrthoDB" id="5345779at2759"/>
<dbReference type="EMBL" id="JABCKV010000139">
    <property type="protein sequence ID" value="KAG5643028.1"/>
    <property type="molecule type" value="Genomic_DNA"/>
</dbReference>
<keyword evidence="3" id="KW-1185">Reference proteome</keyword>
<evidence type="ECO:0000313" key="3">
    <source>
        <dbReference type="Proteomes" id="UP000775547"/>
    </source>
</evidence>
<dbReference type="Proteomes" id="UP000775547">
    <property type="component" value="Unassembled WGS sequence"/>
</dbReference>
<dbReference type="AlphaFoldDB" id="A0A9P7G3R2"/>
<evidence type="ECO:0000313" key="2">
    <source>
        <dbReference type="EMBL" id="KAG5643028.1"/>
    </source>
</evidence>
<evidence type="ECO:0000256" key="1">
    <source>
        <dbReference type="SAM" id="MobiDB-lite"/>
    </source>
</evidence>
<comment type="caution">
    <text evidence="2">The sequence shown here is derived from an EMBL/GenBank/DDBJ whole genome shotgun (WGS) entry which is preliminary data.</text>
</comment>
<organism evidence="2 3">
    <name type="scientific">Asterophora parasitica</name>
    <dbReference type="NCBI Taxonomy" id="117018"/>
    <lineage>
        <taxon>Eukaryota</taxon>
        <taxon>Fungi</taxon>
        <taxon>Dikarya</taxon>
        <taxon>Basidiomycota</taxon>
        <taxon>Agaricomycotina</taxon>
        <taxon>Agaricomycetes</taxon>
        <taxon>Agaricomycetidae</taxon>
        <taxon>Agaricales</taxon>
        <taxon>Tricholomatineae</taxon>
        <taxon>Lyophyllaceae</taxon>
        <taxon>Asterophora</taxon>
    </lineage>
</organism>
<reference evidence="2" key="1">
    <citation type="submission" date="2020-07" db="EMBL/GenBank/DDBJ databases">
        <authorList>
            <person name="Nieuwenhuis M."/>
            <person name="Van De Peppel L.J.J."/>
        </authorList>
    </citation>
    <scope>NUCLEOTIDE SEQUENCE</scope>
    <source>
        <strain evidence="2">AP01</strain>
        <tissue evidence="2">Mycelium</tissue>
    </source>
</reference>
<proteinExistence type="predicted"/>